<evidence type="ECO:0000313" key="1">
    <source>
        <dbReference type="EMBL" id="GFS16345.1"/>
    </source>
</evidence>
<name>A0AAV4J246_9GAST</name>
<sequence>MITTPLSAAGGPCIDFFLFLKDSSSNLIIEASGPQFMAARIPFVPSSWAYGKWTRYQRKITLPAGLGYQDVGDIRTEYFSDSPAQSHQYSFDPQAVLSLSYRVRNIWDGLHPAELVHLNNLLSNHVAQINIPGTETVWLSGRHAGSTTEIFAI</sequence>
<reference evidence="1 2" key="1">
    <citation type="journal article" date="2021" name="Elife">
        <title>Chloroplast acquisition without the gene transfer in kleptoplastic sea slugs, Plakobranchus ocellatus.</title>
        <authorList>
            <person name="Maeda T."/>
            <person name="Takahashi S."/>
            <person name="Yoshida T."/>
            <person name="Shimamura S."/>
            <person name="Takaki Y."/>
            <person name="Nagai Y."/>
            <person name="Toyoda A."/>
            <person name="Suzuki Y."/>
            <person name="Arimoto A."/>
            <person name="Ishii H."/>
            <person name="Satoh N."/>
            <person name="Nishiyama T."/>
            <person name="Hasebe M."/>
            <person name="Maruyama T."/>
            <person name="Minagawa J."/>
            <person name="Obokata J."/>
            <person name="Shigenobu S."/>
        </authorList>
    </citation>
    <scope>NUCLEOTIDE SEQUENCE [LARGE SCALE GENOMIC DNA]</scope>
</reference>
<protein>
    <submittedName>
        <fullName evidence="1">Uncharacterized protein</fullName>
    </submittedName>
</protein>
<gene>
    <name evidence="1" type="ORF">ElyMa_003211700</name>
</gene>
<dbReference type="Proteomes" id="UP000762676">
    <property type="component" value="Unassembled WGS sequence"/>
</dbReference>
<dbReference type="EMBL" id="BMAT01006609">
    <property type="protein sequence ID" value="GFS16345.1"/>
    <property type="molecule type" value="Genomic_DNA"/>
</dbReference>
<dbReference type="AlphaFoldDB" id="A0AAV4J246"/>
<comment type="caution">
    <text evidence="1">The sequence shown here is derived from an EMBL/GenBank/DDBJ whole genome shotgun (WGS) entry which is preliminary data.</text>
</comment>
<accession>A0AAV4J246</accession>
<keyword evidence="2" id="KW-1185">Reference proteome</keyword>
<proteinExistence type="predicted"/>
<evidence type="ECO:0000313" key="2">
    <source>
        <dbReference type="Proteomes" id="UP000762676"/>
    </source>
</evidence>
<organism evidence="1 2">
    <name type="scientific">Elysia marginata</name>
    <dbReference type="NCBI Taxonomy" id="1093978"/>
    <lineage>
        <taxon>Eukaryota</taxon>
        <taxon>Metazoa</taxon>
        <taxon>Spiralia</taxon>
        <taxon>Lophotrochozoa</taxon>
        <taxon>Mollusca</taxon>
        <taxon>Gastropoda</taxon>
        <taxon>Heterobranchia</taxon>
        <taxon>Euthyneura</taxon>
        <taxon>Panpulmonata</taxon>
        <taxon>Sacoglossa</taxon>
        <taxon>Placobranchoidea</taxon>
        <taxon>Plakobranchidae</taxon>
        <taxon>Elysia</taxon>
    </lineage>
</organism>